<feature type="domain" description="RNase H type-1" evidence="2">
    <location>
        <begin position="340"/>
        <end position="396"/>
    </location>
</feature>
<dbReference type="GO" id="GO:0004523">
    <property type="term" value="F:RNA-DNA hybrid ribonuclease activity"/>
    <property type="evidence" value="ECO:0007669"/>
    <property type="project" value="InterPro"/>
</dbReference>
<feature type="transmembrane region" description="Helical" evidence="1">
    <location>
        <begin position="118"/>
        <end position="136"/>
    </location>
</feature>
<evidence type="ECO:0000313" key="3">
    <source>
        <dbReference type="EMBL" id="KAE8686354.1"/>
    </source>
</evidence>
<dbReference type="PANTHER" id="PTHR47723:SF19">
    <property type="entry name" value="POLYNUCLEOTIDYL TRANSFERASE, RIBONUCLEASE H-LIKE SUPERFAMILY PROTEIN"/>
    <property type="match status" value="1"/>
</dbReference>
<dbReference type="InterPro" id="IPR002156">
    <property type="entry name" value="RNaseH_domain"/>
</dbReference>
<name>A0A6A2Z322_HIBSY</name>
<feature type="transmembrane region" description="Helical" evidence="1">
    <location>
        <begin position="148"/>
        <end position="166"/>
    </location>
</feature>
<dbReference type="PANTHER" id="PTHR47723">
    <property type="entry name" value="OS05G0353850 PROTEIN"/>
    <property type="match status" value="1"/>
</dbReference>
<dbReference type="InterPro" id="IPR044730">
    <property type="entry name" value="RNase_H-like_dom_plant"/>
</dbReference>
<keyword evidence="1" id="KW-1133">Transmembrane helix</keyword>
<dbReference type="Proteomes" id="UP000436088">
    <property type="component" value="Unassembled WGS sequence"/>
</dbReference>
<dbReference type="EMBL" id="VEPZ02001219">
    <property type="protein sequence ID" value="KAE8686354.1"/>
    <property type="molecule type" value="Genomic_DNA"/>
</dbReference>
<evidence type="ECO:0000256" key="1">
    <source>
        <dbReference type="SAM" id="Phobius"/>
    </source>
</evidence>
<organism evidence="3 4">
    <name type="scientific">Hibiscus syriacus</name>
    <name type="common">Rose of Sharon</name>
    <dbReference type="NCBI Taxonomy" id="106335"/>
    <lineage>
        <taxon>Eukaryota</taxon>
        <taxon>Viridiplantae</taxon>
        <taxon>Streptophyta</taxon>
        <taxon>Embryophyta</taxon>
        <taxon>Tracheophyta</taxon>
        <taxon>Spermatophyta</taxon>
        <taxon>Magnoliopsida</taxon>
        <taxon>eudicotyledons</taxon>
        <taxon>Gunneridae</taxon>
        <taxon>Pentapetalae</taxon>
        <taxon>rosids</taxon>
        <taxon>malvids</taxon>
        <taxon>Malvales</taxon>
        <taxon>Malvaceae</taxon>
        <taxon>Malvoideae</taxon>
        <taxon>Hibiscus</taxon>
    </lineage>
</organism>
<proteinExistence type="predicted"/>
<keyword evidence="1" id="KW-0472">Membrane</keyword>
<comment type="caution">
    <text evidence="3">The sequence shown here is derived from an EMBL/GenBank/DDBJ whole genome shotgun (WGS) entry which is preliminary data.</text>
</comment>
<dbReference type="CDD" id="cd06222">
    <property type="entry name" value="RNase_H_like"/>
    <property type="match status" value="1"/>
</dbReference>
<reference evidence="3" key="1">
    <citation type="submission" date="2019-09" db="EMBL/GenBank/DDBJ databases">
        <title>Draft genome information of white flower Hibiscus syriacus.</title>
        <authorList>
            <person name="Kim Y.-M."/>
        </authorList>
    </citation>
    <scope>NUCLEOTIDE SEQUENCE [LARGE SCALE GENOMIC DNA]</scope>
    <source>
        <strain evidence="3">YM2019G1</strain>
    </source>
</reference>
<evidence type="ECO:0000259" key="2">
    <source>
        <dbReference type="Pfam" id="PF13456"/>
    </source>
</evidence>
<protein>
    <recommendedName>
        <fullName evidence="2">RNase H type-1 domain-containing protein</fullName>
    </recommendedName>
</protein>
<sequence length="439" mass="50286">MYIRIDFQKAFDRLDWNFIVDTLQEAKFPPRTSSIQIQWNGQLCMPSSPTRGIRQRNPISPYLFVMSHMISVNNVNEPTFTLFVTSETSCNKKLIIFFLICYLCFILLLIFILANNNFMSHMVTLATLCIWSSPTFERVFSTRSVKFFVLRPPVLFIILMLNWVLLQGFSARDEPSNLATEDHARLIRKILDFLAVFLETRNGNTELFWSDMVLPSGDWNWDFLHQRLQPSAVLHFLSILPPAPSFGEDRCSWAASPNHIYSTKSAYQALMKPQWNVHNKNGLIPWKAAVPKRIRDWCTMEQAVLVFYLANMKENELIIPQDNQVDLIWRAPPHGWVALNTDGAVSSSSSLDATGGLIRDCHGTCLGGFIRPLGVTTALQAELWGLFEGLKHAWNKDRAWLVDFKLFNTEANKAAYALAKLCLPQLLRGFFEDHPCLSF</sequence>
<dbReference type="Gene3D" id="3.30.420.10">
    <property type="entry name" value="Ribonuclease H-like superfamily/Ribonuclease H"/>
    <property type="match status" value="1"/>
</dbReference>
<dbReference type="InterPro" id="IPR012337">
    <property type="entry name" value="RNaseH-like_sf"/>
</dbReference>
<dbReference type="AlphaFoldDB" id="A0A6A2Z322"/>
<keyword evidence="1" id="KW-0812">Transmembrane</keyword>
<dbReference type="Pfam" id="PF13456">
    <property type="entry name" value="RVT_3"/>
    <property type="match status" value="1"/>
</dbReference>
<accession>A0A6A2Z322</accession>
<gene>
    <name evidence="3" type="ORF">F3Y22_tig00111069pilonHSYRG00117</name>
</gene>
<keyword evidence="4" id="KW-1185">Reference proteome</keyword>
<dbReference type="GO" id="GO:0003676">
    <property type="term" value="F:nucleic acid binding"/>
    <property type="evidence" value="ECO:0007669"/>
    <property type="project" value="InterPro"/>
</dbReference>
<dbReference type="InterPro" id="IPR053151">
    <property type="entry name" value="RNase_H-like"/>
</dbReference>
<dbReference type="InterPro" id="IPR036397">
    <property type="entry name" value="RNaseH_sf"/>
</dbReference>
<dbReference type="SUPFAM" id="SSF53098">
    <property type="entry name" value="Ribonuclease H-like"/>
    <property type="match status" value="1"/>
</dbReference>
<evidence type="ECO:0000313" key="4">
    <source>
        <dbReference type="Proteomes" id="UP000436088"/>
    </source>
</evidence>
<feature type="transmembrane region" description="Helical" evidence="1">
    <location>
        <begin position="94"/>
        <end position="112"/>
    </location>
</feature>